<keyword evidence="3" id="KW-1185">Reference proteome</keyword>
<evidence type="ECO:0000313" key="3">
    <source>
        <dbReference type="Proteomes" id="UP000314294"/>
    </source>
</evidence>
<organism evidence="2 3">
    <name type="scientific">Liparis tanakae</name>
    <name type="common">Tanaka's snailfish</name>
    <dbReference type="NCBI Taxonomy" id="230148"/>
    <lineage>
        <taxon>Eukaryota</taxon>
        <taxon>Metazoa</taxon>
        <taxon>Chordata</taxon>
        <taxon>Craniata</taxon>
        <taxon>Vertebrata</taxon>
        <taxon>Euteleostomi</taxon>
        <taxon>Actinopterygii</taxon>
        <taxon>Neopterygii</taxon>
        <taxon>Teleostei</taxon>
        <taxon>Neoteleostei</taxon>
        <taxon>Acanthomorphata</taxon>
        <taxon>Eupercaria</taxon>
        <taxon>Perciformes</taxon>
        <taxon>Cottioidei</taxon>
        <taxon>Cottales</taxon>
        <taxon>Liparidae</taxon>
        <taxon>Liparis</taxon>
    </lineage>
</organism>
<sequence>MTILVFMLSFWMEQLSQHVGVREVNPGREAVELGANALLIGHHICGYRTADGGHRPTSTPSHSITSE</sequence>
<reference evidence="2 3" key="1">
    <citation type="submission" date="2019-03" db="EMBL/GenBank/DDBJ databases">
        <title>First draft genome of Liparis tanakae, snailfish: a comprehensive survey of snailfish specific genes.</title>
        <authorList>
            <person name="Kim W."/>
            <person name="Song I."/>
            <person name="Jeong J.-H."/>
            <person name="Kim D."/>
            <person name="Kim S."/>
            <person name="Ryu S."/>
            <person name="Song J.Y."/>
            <person name="Lee S.K."/>
        </authorList>
    </citation>
    <scope>NUCLEOTIDE SEQUENCE [LARGE SCALE GENOMIC DNA]</scope>
    <source>
        <tissue evidence="2">Muscle</tissue>
    </source>
</reference>
<protein>
    <submittedName>
        <fullName evidence="2">Uncharacterized protein</fullName>
    </submittedName>
</protein>
<evidence type="ECO:0000313" key="2">
    <source>
        <dbReference type="EMBL" id="TNN50575.1"/>
    </source>
</evidence>
<evidence type="ECO:0000256" key="1">
    <source>
        <dbReference type="SAM" id="SignalP"/>
    </source>
</evidence>
<keyword evidence="1" id="KW-0732">Signal</keyword>
<comment type="caution">
    <text evidence="2">The sequence shown here is derived from an EMBL/GenBank/DDBJ whole genome shotgun (WGS) entry which is preliminary data.</text>
</comment>
<gene>
    <name evidence="2" type="ORF">EYF80_039215</name>
</gene>
<proteinExistence type="predicted"/>
<accession>A0A4Z2GBV8</accession>
<feature type="chain" id="PRO_5021265133" evidence="1">
    <location>
        <begin position="17"/>
        <end position="67"/>
    </location>
</feature>
<dbReference type="AlphaFoldDB" id="A0A4Z2GBV8"/>
<dbReference type="EMBL" id="SRLO01000612">
    <property type="protein sequence ID" value="TNN50575.1"/>
    <property type="molecule type" value="Genomic_DNA"/>
</dbReference>
<name>A0A4Z2GBV8_9TELE</name>
<feature type="signal peptide" evidence="1">
    <location>
        <begin position="1"/>
        <end position="16"/>
    </location>
</feature>
<dbReference type="Proteomes" id="UP000314294">
    <property type="component" value="Unassembled WGS sequence"/>
</dbReference>